<evidence type="ECO:0008006" key="4">
    <source>
        <dbReference type="Google" id="ProtNLM"/>
    </source>
</evidence>
<dbReference type="Proteomes" id="UP000323000">
    <property type="component" value="Chromosome 4"/>
</dbReference>
<gene>
    <name evidence="2" type="ORF">EZV62_011339</name>
</gene>
<dbReference type="AlphaFoldDB" id="A0A5C7I5H7"/>
<dbReference type="OrthoDB" id="408631at2759"/>
<keyword evidence="3" id="KW-1185">Reference proteome</keyword>
<evidence type="ECO:0000313" key="3">
    <source>
        <dbReference type="Proteomes" id="UP000323000"/>
    </source>
</evidence>
<evidence type="ECO:0000256" key="1">
    <source>
        <dbReference type="SAM" id="MobiDB-lite"/>
    </source>
</evidence>
<proteinExistence type="predicted"/>
<sequence length="156" mass="17602">MLSLSLKTRSATSSSSLPHHFGSSTETKTETHFVDLVLWSLLSLEVDLKPNNLLECMSSPVQALDILQERGWYYAQNLRQRGWSGHQVVIDFQGEGHVFHLKNLTSRNSTILRNRIVTFINEKWSDASVLMEPSCDSSNFMVGCRPLHIPKISSDA</sequence>
<protein>
    <recommendedName>
        <fullName evidence="4">Alpha/beta hydrolase fold-3 domain-containing protein</fullName>
    </recommendedName>
</protein>
<name>A0A5C7I5H7_9ROSI</name>
<reference evidence="3" key="1">
    <citation type="journal article" date="2019" name="Gigascience">
        <title>De novo genome assembly of the endangered Acer yangbiense, a plant species with extremely small populations endemic to Yunnan Province, China.</title>
        <authorList>
            <person name="Yang J."/>
            <person name="Wariss H.M."/>
            <person name="Tao L."/>
            <person name="Zhang R."/>
            <person name="Yun Q."/>
            <person name="Hollingsworth P."/>
            <person name="Dao Z."/>
            <person name="Luo G."/>
            <person name="Guo H."/>
            <person name="Ma Y."/>
            <person name="Sun W."/>
        </authorList>
    </citation>
    <scope>NUCLEOTIDE SEQUENCE [LARGE SCALE GENOMIC DNA]</scope>
    <source>
        <strain evidence="3">cv. Malutang</strain>
    </source>
</reference>
<evidence type="ECO:0000313" key="2">
    <source>
        <dbReference type="EMBL" id="TXG64345.1"/>
    </source>
</evidence>
<dbReference type="EMBL" id="VAHF01000004">
    <property type="protein sequence ID" value="TXG64345.1"/>
    <property type="molecule type" value="Genomic_DNA"/>
</dbReference>
<feature type="region of interest" description="Disordered" evidence="1">
    <location>
        <begin position="1"/>
        <end position="25"/>
    </location>
</feature>
<comment type="caution">
    <text evidence="2">The sequence shown here is derived from an EMBL/GenBank/DDBJ whole genome shotgun (WGS) entry which is preliminary data.</text>
</comment>
<accession>A0A5C7I5H7</accession>
<feature type="compositionally biased region" description="Low complexity" evidence="1">
    <location>
        <begin position="1"/>
        <end position="24"/>
    </location>
</feature>
<organism evidence="2 3">
    <name type="scientific">Acer yangbiense</name>
    <dbReference type="NCBI Taxonomy" id="1000413"/>
    <lineage>
        <taxon>Eukaryota</taxon>
        <taxon>Viridiplantae</taxon>
        <taxon>Streptophyta</taxon>
        <taxon>Embryophyta</taxon>
        <taxon>Tracheophyta</taxon>
        <taxon>Spermatophyta</taxon>
        <taxon>Magnoliopsida</taxon>
        <taxon>eudicotyledons</taxon>
        <taxon>Gunneridae</taxon>
        <taxon>Pentapetalae</taxon>
        <taxon>rosids</taxon>
        <taxon>malvids</taxon>
        <taxon>Sapindales</taxon>
        <taxon>Sapindaceae</taxon>
        <taxon>Hippocastanoideae</taxon>
        <taxon>Acereae</taxon>
        <taxon>Acer</taxon>
    </lineage>
</organism>